<keyword evidence="5" id="KW-0808">Transferase</keyword>
<keyword evidence="7 12" id="KW-0812">Transmembrane</keyword>
<dbReference type="Proteomes" id="UP000004080">
    <property type="component" value="Unassembled WGS sequence"/>
</dbReference>
<dbReference type="NCBIfam" id="TIGR00826">
    <property type="entry name" value="EIIB_glc"/>
    <property type="match status" value="1"/>
</dbReference>
<sequence>MLGSLQRIGKSLMLPIAVLPAAGLLLRLGDLWHITFMASAGKSILDNLAMIFAIGVAIGFAKGGDGVAGLAGAIGYYILVNGTQAIDKSINMGIIGGILSGIVAGLLYNRFHAIKLPDYLGFFGGKRFVPIVTAAAMILLAWVFGYVWPPVQHVINDIGHWIVNSGAVGAGVFGFLNRLLIPFGLHHILNNFIWFLFGDYHGATGDLNRFFAGDPSAGIFMAGFFPIMMFGLPAACLAMIMASKKEKRKVMAGMLGGLAFTSFLTGITEPIEFSFLFLSPLLFVVHALLTASSLALAAFLDIHQGFTFSAGAIDFFLNVNIAQKPWLLLLIGLVYGVIYYVVFYYLITRRNIKTPGREDEEEGPKDVVKQTGDQKYETAALQYIEGLGGVENILILDHCVTRLRMKVKDMSLVQEDVLKKAGSKGVIKLNNQELQVVVGTNVEAVAQAMQRHLT</sequence>
<dbReference type="PROSITE" id="PS51098">
    <property type="entry name" value="PTS_EIIB_TYPE_1"/>
    <property type="match status" value="1"/>
</dbReference>
<dbReference type="GO" id="GO:0009401">
    <property type="term" value="P:phosphoenolpyruvate-dependent sugar phosphotransferase system"/>
    <property type="evidence" value="ECO:0007669"/>
    <property type="project" value="UniProtKB-KW"/>
</dbReference>
<feature type="transmembrane region" description="Helical" evidence="12">
    <location>
        <begin position="12"/>
        <end position="29"/>
    </location>
</feature>
<dbReference type="Pfam" id="PF00367">
    <property type="entry name" value="PTS_EIIB"/>
    <property type="match status" value="1"/>
</dbReference>
<dbReference type="CDD" id="cd00212">
    <property type="entry name" value="PTS_IIB_glc"/>
    <property type="match status" value="1"/>
</dbReference>
<evidence type="ECO:0000259" key="14">
    <source>
        <dbReference type="PROSITE" id="PS51103"/>
    </source>
</evidence>
<feature type="transmembrane region" description="Helical" evidence="12">
    <location>
        <begin position="128"/>
        <end position="149"/>
    </location>
</feature>
<dbReference type="STRING" id="1196324.A374_09973"/>
<evidence type="ECO:0000256" key="1">
    <source>
        <dbReference type="ARBA" id="ARBA00004651"/>
    </source>
</evidence>
<evidence type="ECO:0000256" key="5">
    <source>
        <dbReference type="ARBA" id="ARBA00022679"/>
    </source>
</evidence>
<keyword evidence="3" id="KW-1003">Cell membrane</keyword>
<evidence type="ECO:0000256" key="4">
    <source>
        <dbReference type="ARBA" id="ARBA00022597"/>
    </source>
</evidence>
<dbReference type="GO" id="GO:0016301">
    <property type="term" value="F:kinase activity"/>
    <property type="evidence" value="ECO:0007669"/>
    <property type="project" value="UniProtKB-KW"/>
</dbReference>
<feature type="transmembrane region" description="Helical" evidence="12">
    <location>
        <begin position="327"/>
        <end position="347"/>
    </location>
</feature>
<dbReference type="OrthoDB" id="9764327at2"/>
<keyword evidence="16" id="KW-1185">Reference proteome</keyword>
<dbReference type="PANTHER" id="PTHR30009:SF4">
    <property type="entry name" value="PTS SYSTEM N-ACETYLGLUCOSAMINE-SPECIFIC EIICBA COMPONENT"/>
    <property type="match status" value="1"/>
</dbReference>
<dbReference type="NCBIfam" id="TIGR01998">
    <property type="entry name" value="PTS-II-BC-nag"/>
    <property type="match status" value="1"/>
</dbReference>
<keyword evidence="4" id="KW-0762">Sugar transport</keyword>
<dbReference type="GO" id="GO:0005886">
    <property type="term" value="C:plasma membrane"/>
    <property type="evidence" value="ECO:0007669"/>
    <property type="project" value="UniProtKB-SubCell"/>
</dbReference>
<dbReference type="Gene3D" id="3.30.1360.60">
    <property type="entry name" value="Glucose permease domain IIB"/>
    <property type="match status" value="1"/>
</dbReference>
<dbReference type="InterPro" id="IPR013013">
    <property type="entry name" value="PTS_EIIC_1"/>
</dbReference>
<evidence type="ECO:0000256" key="12">
    <source>
        <dbReference type="SAM" id="Phobius"/>
    </source>
</evidence>
<evidence type="ECO:0000256" key="2">
    <source>
        <dbReference type="ARBA" id="ARBA00022448"/>
    </source>
</evidence>
<gene>
    <name evidence="15" type="ORF">A374_09973</name>
</gene>
<proteinExistence type="predicted"/>
<dbReference type="PANTHER" id="PTHR30009">
    <property type="entry name" value="CYTOCHROME C-TYPE SYNTHESIS PROTEIN AND PTS TRANSMEMBRANE COMPONENT"/>
    <property type="match status" value="1"/>
</dbReference>
<dbReference type="Pfam" id="PF02378">
    <property type="entry name" value="PTS_EIIC"/>
    <property type="match status" value="1"/>
</dbReference>
<feature type="domain" description="PTS EIIB type-1" evidence="13">
    <location>
        <begin position="377"/>
        <end position="454"/>
    </location>
</feature>
<evidence type="ECO:0000259" key="13">
    <source>
        <dbReference type="PROSITE" id="PS51098"/>
    </source>
</evidence>
<dbReference type="GO" id="GO:0008982">
    <property type="term" value="F:protein-N(PI)-phosphohistidine-sugar phosphotransferase activity"/>
    <property type="evidence" value="ECO:0007669"/>
    <property type="project" value="InterPro"/>
</dbReference>
<evidence type="ECO:0000313" key="15">
    <source>
        <dbReference type="EMBL" id="EIT85556.1"/>
    </source>
</evidence>
<dbReference type="GO" id="GO:0090563">
    <property type="term" value="F:protein-phosphocysteine-sugar phosphotransferase activity"/>
    <property type="evidence" value="ECO:0007669"/>
    <property type="project" value="TreeGrafter"/>
</dbReference>
<dbReference type="SUPFAM" id="SSF55604">
    <property type="entry name" value="Glucose permease domain IIB"/>
    <property type="match status" value="1"/>
</dbReference>
<evidence type="ECO:0000256" key="3">
    <source>
        <dbReference type="ARBA" id="ARBA00022475"/>
    </source>
</evidence>
<dbReference type="PROSITE" id="PS51103">
    <property type="entry name" value="PTS_EIIC_TYPE_1"/>
    <property type="match status" value="1"/>
</dbReference>
<dbReference type="eggNOG" id="COG1263">
    <property type="taxonomic scope" value="Bacteria"/>
</dbReference>
<dbReference type="InterPro" id="IPR001996">
    <property type="entry name" value="PTS_IIB_1"/>
</dbReference>
<dbReference type="EMBL" id="AKKV01000025">
    <property type="protein sequence ID" value="EIT85556.1"/>
    <property type="molecule type" value="Genomic_DNA"/>
</dbReference>
<evidence type="ECO:0000256" key="10">
    <source>
        <dbReference type="ARBA" id="ARBA00023136"/>
    </source>
</evidence>
<comment type="subcellular location">
    <subcellularLocation>
        <location evidence="1">Cell membrane</location>
        <topology evidence="1">Multi-pass membrane protein</topology>
    </subcellularLocation>
</comment>
<dbReference type="GO" id="GO:0015572">
    <property type="term" value="F:N-acetylglucosamine transmembrane transporter activity"/>
    <property type="evidence" value="ECO:0007669"/>
    <property type="project" value="InterPro"/>
</dbReference>
<dbReference type="InterPro" id="IPR003352">
    <property type="entry name" value="PTS_EIIC"/>
</dbReference>
<dbReference type="GO" id="GO:0015764">
    <property type="term" value="P:N-acetylglucosamine transport"/>
    <property type="evidence" value="ECO:0007669"/>
    <property type="project" value="TreeGrafter"/>
</dbReference>
<name>I8J1F2_9BACL</name>
<feature type="transmembrane region" description="Helical" evidence="12">
    <location>
        <begin position="49"/>
        <end position="78"/>
    </location>
</feature>
<keyword evidence="10 12" id="KW-0472">Membrane</keyword>
<evidence type="ECO:0000256" key="8">
    <source>
        <dbReference type="ARBA" id="ARBA00022777"/>
    </source>
</evidence>
<dbReference type="InterPro" id="IPR010974">
    <property type="entry name" value="PTS_IIBC_nag"/>
</dbReference>
<dbReference type="InterPro" id="IPR050429">
    <property type="entry name" value="PTS_Glucose_EIICBA"/>
</dbReference>
<evidence type="ECO:0000256" key="9">
    <source>
        <dbReference type="ARBA" id="ARBA00022989"/>
    </source>
</evidence>
<evidence type="ECO:0000256" key="11">
    <source>
        <dbReference type="PROSITE-ProRule" id="PRU00421"/>
    </source>
</evidence>
<comment type="caution">
    <text evidence="15">The sequence shown here is derived from an EMBL/GenBank/DDBJ whole genome shotgun (WGS) entry which is preliminary data.</text>
</comment>
<dbReference type="InterPro" id="IPR018113">
    <property type="entry name" value="PTrfase_EIIB_Cys"/>
</dbReference>
<feature type="transmembrane region" description="Helical" evidence="12">
    <location>
        <begin position="273"/>
        <end position="298"/>
    </location>
</feature>
<evidence type="ECO:0000256" key="6">
    <source>
        <dbReference type="ARBA" id="ARBA00022683"/>
    </source>
</evidence>
<reference evidence="15 16" key="1">
    <citation type="journal article" date="2012" name="J. Bacteriol.">
        <title>Genome of Bacillus macauensis ZFHKF-1, a Long-Chain-Forming Bacterium.</title>
        <authorList>
            <person name="Cai L."/>
            <person name="Zhang T."/>
        </authorList>
    </citation>
    <scope>NUCLEOTIDE SEQUENCE [LARGE SCALE GENOMIC DNA]</scope>
    <source>
        <strain evidence="15 16">ZFHKF-1</strain>
    </source>
</reference>
<dbReference type="PATRIC" id="fig|1196324.3.peg.2037"/>
<keyword evidence="8" id="KW-0418">Kinase</keyword>
<protein>
    <submittedName>
        <fullName evidence="15">PTS system N-acetylglucosamine-specific transporter subunit IIABC</fullName>
    </submittedName>
</protein>
<dbReference type="GO" id="GO:0019866">
    <property type="term" value="C:organelle inner membrane"/>
    <property type="evidence" value="ECO:0007669"/>
    <property type="project" value="InterPro"/>
</dbReference>
<accession>I8J1F2</accession>
<evidence type="ECO:0000256" key="7">
    <source>
        <dbReference type="ARBA" id="ARBA00022692"/>
    </source>
</evidence>
<keyword evidence="2" id="KW-0813">Transport</keyword>
<dbReference type="AlphaFoldDB" id="I8J1F2"/>
<keyword evidence="9 12" id="KW-1133">Transmembrane helix</keyword>
<feature type="transmembrane region" description="Helical" evidence="12">
    <location>
        <begin position="217"/>
        <end position="238"/>
    </location>
</feature>
<feature type="transmembrane region" description="Helical" evidence="12">
    <location>
        <begin position="90"/>
        <end position="108"/>
    </location>
</feature>
<dbReference type="InterPro" id="IPR036878">
    <property type="entry name" value="Glu_permease_IIB"/>
</dbReference>
<feature type="transmembrane region" description="Helical" evidence="12">
    <location>
        <begin position="161"/>
        <end position="181"/>
    </location>
</feature>
<dbReference type="RefSeq" id="WP_007202081.1">
    <property type="nucleotide sequence ID" value="NZ_AKKV01000025.1"/>
</dbReference>
<feature type="domain" description="PTS EIIC type-1" evidence="14">
    <location>
        <begin position="1"/>
        <end position="359"/>
    </location>
</feature>
<keyword evidence="6" id="KW-0598">Phosphotransferase system</keyword>
<dbReference type="eggNOG" id="COG1264">
    <property type="taxonomic scope" value="Bacteria"/>
</dbReference>
<evidence type="ECO:0000313" key="16">
    <source>
        <dbReference type="Proteomes" id="UP000004080"/>
    </source>
</evidence>
<dbReference type="PROSITE" id="PS01035">
    <property type="entry name" value="PTS_EIIB_TYPE_1_CYS"/>
    <property type="match status" value="1"/>
</dbReference>
<feature type="active site" description="Phosphocysteine intermediate; for EIIB activity" evidence="11">
    <location>
        <position position="399"/>
    </location>
</feature>
<organism evidence="15 16">
    <name type="scientific">Fictibacillus macauensis ZFHKF-1</name>
    <dbReference type="NCBI Taxonomy" id="1196324"/>
    <lineage>
        <taxon>Bacteria</taxon>
        <taxon>Bacillati</taxon>
        <taxon>Bacillota</taxon>
        <taxon>Bacilli</taxon>
        <taxon>Bacillales</taxon>
        <taxon>Fictibacillaceae</taxon>
        <taxon>Fictibacillus</taxon>
    </lineage>
</organism>
<dbReference type="FunFam" id="3.30.1360.60:FF:000001">
    <property type="entry name" value="PTS system glucose-specific IIBC component PtsG"/>
    <property type="match status" value="1"/>
</dbReference>